<evidence type="ECO:0008006" key="4">
    <source>
        <dbReference type="Google" id="ProtNLM"/>
    </source>
</evidence>
<dbReference type="AlphaFoldDB" id="A0AA40CGE3"/>
<sequence length="127" mass="13703">MCLEVVISHLLPPLACLFFGLCSCSEFLSGRTSIGSGALFSSVPRTLRNIQHAPASKYNGTNIGPNFFSFPLYFLENVMHNCMSSPLPVNCKLKLQVPASSRPRFAKSKGAVDFGSSSLQVIDSPFG</sequence>
<keyword evidence="1" id="KW-0732">Signal</keyword>
<proteinExistence type="predicted"/>
<name>A0AA40CGE3_9PEZI</name>
<feature type="chain" id="PRO_5041258340" description="Secreted protein" evidence="1">
    <location>
        <begin position="25"/>
        <end position="127"/>
    </location>
</feature>
<comment type="caution">
    <text evidence="2">The sequence shown here is derived from an EMBL/GenBank/DDBJ whole genome shotgun (WGS) entry which is preliminary data.</text>
</comment>
<gene>
    <name evidence="2" type="ORF">B0T17DRAFT_519439</name>
</gene>
<evidence type="ECO:0000313" key="2">
    <source>
        <dbReference type="EMBL" id="KAK0636578.1"/>
    </source>
</evidence>
<evidence type="ECO:0000313" key="3">
    <source>
        <dbReference type="Proteomes" id="UP001174934"/>
    </source>
</evidence>
<evidence type="ECO:0000256" key="1">
    <source>
        <dbReference type="SAM" id="SignalP"/>
    </source>
</evidence>
<dbReference type="EMBL" id="JAULSR010000001">
    <property type="protein sequence ID" value="KAK0636578.1"/>
    <property type="molecule type" value="Genomic_DNA"/>
</dbReference>
<reference evidence="2" key="1">
    <citation type="submission" date="2023-06" db="EMBL/GenBank/DDBJ databases">
        <title>Genome-scale phylogeny and comparative genomics of the fungal order Sordariales.</title>
        <authorList>
            <consortium name="Lawrence Berkeley National Laboratory"/>
            <person name="Hensen N."/>
            <person name="Bonometti L."/>
            <person name="Westerberg I."/>
            <person name="Brannstrom I.O."/>
            <person name="Guillou S."/>
            <person name="Cros-Aarteil S."/>
            <person name="Calhoun S."/>
            <person name="Haridas S."/>
            <person name="Kuo A."/>
            <person name="Mondo S."/>
            <person name="Pangilinan J."/>
            <person name="Riley R."/>
            <person name="LaButti K."/>
            <person name="Andreopoulos B."/>
            <person name="Lipzen A."/>
            <person name="Chen C."/>
            <person name="Yanf M."/>
            <person name="Daum C."/>
            <person name="Ng V."/>
            <person name="Clum A."/>
            <person name="Steindorff A."/>
            <person name="Ohm R."/>
            <person name="Martin F."/>
            <person name="Silar P."/>
            <person name="Natvig D."/>
            <person name="Lalanne C."/>
            <person name="Gautier V."/>
            <person name="Ament-velasquez S.L."/>
            <person name="Kruys A."/>
            <person name="Hutchinson M.I."/>
            <person name="Powell A.J."/>
            <person name="Barry K."/>
            <person name="Miller A.N."/>
            <person name="Grigoriev I.V."/>
            <person name="Debuchy R."/>
            <person name="Gladieux P."/>
            <person name="Thoren M.H."/>
            <person name="Johannesson H."/>
        </authorList>
    </citation>
    <scope>NUCLEOTIDE SEQUENCE</scope>
    <source>
        <strain evidence="2">SMH3391-2</strain>
    </source>
</reference>
<keyword evidence="3" id="KW-1185">Reference proteome</keyword>
<dbReference type="Proteomes" id="UP001174934">
    <property type="component" value="Unassembled WGS sequence"/>
</dbReference>
<organism evidence="2 3">
    <name type="scientific">Bombardia bombarda</name>
    <dbReference type="NCBI Taxonomy" id="252184"/>
    <lineage>
        <taxon>Eukaryota</taxon>
        <taxon>Fungi</taxon>
        <taxon>Dikarya</taxon>
        <taxon>Ascomycota</taxon>
        <taxon>Pezizomycotina</taxon>
        <taxon>Sordariomycetes</taxon>
        <taxon>Sordariomycetidae</taxon>
        <taxon>Sordariales</taxon>
        <taxon>Lasiosphaeriaceae</taxon>
        <taxon>Bombardia</taxon>
    </lineage>
</organism>
<protein>
    <recommendedName>
        <fullName evidence="4">Secreted protein</fullName>
    </recommendedName>
</protein>
<accession>A0AA40CGE3</accession>
<feature type="signal peptide" evidence="1">
    <location>
        <begin position="1"/>
        <end position="24"/>
    </location>
</feature>